<evidence type="ECO:0000259" key="15">
    <source>
        <dbReference type="PROSITE" id="PS51198"/>
    </source>
</evidence>
<evidence type="ECO:0000256" key="13">
    <source>
        <dbReference type="ARBA" id="ARBA00048988"/>
    </source>
</evidence>
<evidence type="ECO:0000256" key="7">
    <source>
        <dbReference type="ARBA" id="ARBA00022840"/>
    </source>
</evidence>
<dbReference type="GO" id="GO:0005829">
    <property type="term" value="C:cytosol"/>
    <property type="evidence" value="ECO:0007669"/>
    <property type="project" value="TreeGrafter"/>
</dbReference>
<dbReference type="PANTHER" id="PTHR11070">
    <property type="entry name" value="UVRD / RECB / PCRA DNA HELICASE FAMILY MEMBER"/>
    <property type="match status" value="1"/>
</dbReference>
<keyword evidence="1" id="KW-0540">Nuclease</keyword>
<reference evidence="17 18" key="1">
    <citation type="journal article" date="2011" name="J. Bacteriol.">
        <title>Genome sequence of the mercury-methylating strain Desulfovibrio desulfuricans ND132.</title>
        <authorList>
            <person name="Brown S.D."/>
            <person name="Gilmour C.C."/>
            <person name="Kucken A.M."/>
            <person name="Wall J.D."/>
            <person name="Elias D.A."/>
            <person name="Brandt C.C."/>
            <person name="Podar M."/>
            <person name="Chertkov O."/>
            <person name="Held B."/>
            <person name="Bruce D.C."/>
            <person name="Detter J.C."/>
            <person name="Tapia R."/>
            <person name="Han C.S."/>
            <person name="Goodwin L.A."/>
            <person name="Cheng J.F."/>
            <person name="Pitluck S."/>
            <person name="Woyke T."/>
            <person name="Mikhailova N."/>
            <person name="Ivanova N.N."/>
            <person name="Han J."/>
            <person name="Lucas S."/>
            <person name="Lapidus A.L."/>
            <person name="Land M.L."/>
            <person name="Hauser L.J."/>
            <person name="Palumbo A.V."/>
        </authorList>
    </citation>
    <scope>NUCLEOTIDE SEQUENCE [LARGE SCALE GENOMIC DNA]</scope>
    <source>
        <strain evidence="17 18">ND132</strain>
    </source>
</reference>
<keyword evidence="8" id="KW-0238">DNA-binding</keyword>
<evidence type="ECO:0000256" key="9">
    <source>
        <dbReference type="ARBA" id="ARBA00023204"/>
    </source>
</evidence>
<evidence type="ECO:0000256" key="8">
    <source>
        <dbReference type="ARBA" id="ARBA00023125"/>
    </source>
</evidence>
<evidence type="ECO:0000256" key="12">
    <source>
        <dbReference type="ARBA" id="ARBA00034808"/>
    </source>
</evidence>
<dbReference type="InterPro" id="IPR014016">
    <property type="entry name" value="UvrD-like_ATP-bd"/>
</dbReference>
<evidence type="ECO:0000313" key="17">
    <source>
        <dbReference type="EMBL" id="EGB14648.1"/>
    </source>
</evidence>
<comment type="catalytic activity">
    <reaction evidence="11">
        <text>Couples ATP hydrolysis with the unwinding of duplex DNA by translocating in the 3'-5' direction.</text>
        <dbReference type="EC" id="5.6.2.4"/>
    </reaction>
</comment>
<dbReference type="RefSeq" id="WP_014322076.1">
    <property type="nucleotide sequence ID" value="NC_016803.1"/>
</dbReference>
<dbReference type="Proteomes" id="UP000007845">
    <property type="component" value="Chromosome"/>
</dbReference>
<evidence type="ECO:0000256" key="4">
    <source>
        <dbReference type="ARBA" id="ARBA00022801"/>
    </source>
</evidence>
<dbReference type="GO" id="GO:0003677">
    <property type="term" value="F:DNA binding"/>
    <property type="evidence" value="ECO:0007669"/>
    <property type="project" value="UniProtKB-KW"/>
</dbReference>
<evidence type="ECO:0000256" key="10">
    <source>
        <dbReference type="ARBA" id="ARBA00023235"/>
    </source>
</evidence>
<dbReference type="Pfam" id="PF13361">
    <property type="entry name" value="UvrD_C"/>
    <property type="match status" value="1"/>
</dbReference>
<proteinExistence type="predicted"/>
<dbReference type="Pfam" id="PF00580">
    <property type="entry name" value="UvrD-helicase"/>
    <property type="match status" value="1"/>
</dbReference>
<dbReference type="InterPro" id="IPR014017">
    <property type="entry name" value="DNA_helicase_UvrD-like_C"/>
</dbReference>
<dbReference type="AlphaFoldDB" id="F0JE39"/>
<evidence type="ECO:0000256" key="14">
    <source>
        <dbReference type="PROSITE-ProRule" id="PRU00560"/>
    </source>
</evidence>
<keyword evidence="9" id="KW-0234">DNA repair</keyword>
<dbReference type="SUPFAM" id="SSF52540">
    <property type="entry name" value="P-loop containing nucleoside triphosphate hydrolases"/>
    <property type="match status" value="1"/>
</dbReference>
<organism evidence="17 18">
    <name type="scientific">Pseudodesulfovibrio mercurii</name>
    <dbReference type="NCBI Taxonomy" id="641491"/>
    <lineage>
        <taxon>Bacteria</taxon>
        <taxon>Pseudomonadati</taxon>
        <taxon>Thermodesulfobacteriota</taxon>
        <taxon>Desulfovibrionia</taxon>
        <taxon>Desulfovibrionales</taxon>
        <taxon>Desulfovibrionaceae</taxon>
    </lineage>
</organism>
<name>F0JE39_9BACT</name>
<evidence type="ECO:0000259" key="16">
    <source>
        <dbReference type="PROSITE" id="PS51217"/>
    </source>
</evidence>
<keyword evidence="5 14" id="KW-0347">Helicase</keyword>
<evidence type="ECO:0000256" key="11">
    <source>
        <dbReference type="ARBA" id="ARBA00034617"/>
    </source>
</evidence>
<dbReference type="GO" id="GO:0005524">
    <property type="term" value="F:ATP binding"/>
    <property type="evidence" value="ECO:0007669"/>
    <property type="project" value="UniProtKB-UniRule"/>
</dbReference>
<dbReference type="PROSITE" id="PS51198">
    <property type="entry name" value="UVRD_HELICASE_ATP_BIND"/>
    <property type="match status" value="1"/>
</dbReference>
<dbReference type="Gene3D" id="3.90.320.10">
    <property type="match status" value="1"/>
</dbReference>
<feature type="domain" description="UvrD-like helicase ATP-binding" evidence="15">
    <location>
        <begin position="1"/>
        <end position="400"/>
    </location>
</feature>
<evidence type="ECO:0000256" key="5">
    <source>
        <dbReference type="ARBA" id="ARBA00022806"/>
    </source>
</evidence>
<comment type="catalytic activity">
    <reaction evidence="13">
        <text>ATP + H2O = ADP + phosphate + H(+)</text>
        <dbReference type="Rhea" id="RHEA:13065"/>
        <dbReference type="ChEBI" id="CHEBI:15377"/>
        <dbReference type="ChEBI" id="CHEBI:15378"/>
        <dbReference type="ChEBI" id="CHEBI:30616"/>
        <dbReference type="ChEBI" id="CHEBI:43474"/>
        <dbReference type="ChEBI" id="CHEBI:456216"/>
        <dbReference type="EC" id="5.6.2.4"/>
    </reaction>
</comment>
<feature type="binding site" evidence="14">
    <location>
        <begin position="10"/>
        <end position="17"/>
    </location>
    <ligand>
        <name>ATP</name>
        <dbReference type="ChEBI" id="CHEBI:30616"/>
    </ligand>
</feature>
<dbReference type="InterPro" id="IPR027417">
    <property type="entry name" value="P-loop_NTPase"/>
</dbReference>
<dbReference type="InterPro" id="IPR011604">
    <property type="entry name" value="PDDEXK-like_dom_sf"/>
</dbReference>
<dbReference type="PROSITE" id="PS51217">
    <property type="entry name" value="UVRD_HELICASE_CTER"/>
    <property type="match status" value="1"/>
</dbReference>
<evidence type="ECO:0000313" key="18">
    <source>
        <dbReference type="Proteomes" id="UP000007845"/>
    </source>
</evidence>
<dbReference type="eggNOG" id="COG1074">
    <property type="taxonomic scope" value="Bacteria"/>
</dbReference>
<keyword evidence="2 14" id="KW-0547">Nucleotide-binding</keyword>
<dbReference type="PANTHER" id="PTHR11070:SF55">
    <property type="entry name" value="DNA 3'-5' HELICASE"/>
    <property type="match status" value="1"/>
</dbReference>
<dbReference type="OrthoDB" id="9810135at2"/>
<dbReference type="InterPro" id="IPR000212">
    <property type="entry name" value="DNA_helicase_UvrD/REP"/>
</dbReference>
<evidence type="ECO:0000256" key="3">
    <source>
        <dbReference type="ARBA" id="ARBA00022763"/>
    </source>
</evidence>
<evidence type="ECO:0000256" key="1">
    <source>
        <dbReference type="ARBA" id="ARBA00022722"/>
    </source>
</evidence>
<keyword evidence="4 14" id="KW-0378">Hydrolase</keyword>
<dbReference type="GO" id="GO:0000725">
    <property type="term" value="P:recombinational repair"/>
    <property type="evidence" value="ECO:0007669"/>
    <property type="project" value="TreeGrafter"/>
</dbReference>
<evidence type="ECO:0000256" key="6">
    <source>
        <dbReference type="ARBA" id="ARBA00022839"/>
    </source>
</evidence>
<dbReference type="InterPro" id="IPR038726">
    <property type="entry name" value="PDDEXK_AddAB-type"/>
</dbReference>
<keyword evidence="3" id="KW-0227">DNA damage</keyword>
<protein>
    <recommendedName>
        <fullName evidence="12">DNA 3'-5' helicase</fullName>
        <ecNumber evidence="12">5.6.2.4</ecNumber>
    </recommendedName>
</protein>
<keyword evidence="7 14" id="KW-0067">ATP-binding</keyword>
<accession>F0JE39</accession>
<dbReference type="KEGG" id="ddn:DND132_1440"/>
<dbReference type="Gene3D" id="3.40.50.300">
    <property type="entry name" value="P-loop containing nucleotide triphosphate hydrolases"/>
    <property type="match status" value="4"/>
</dbReference>
<dbReference type="HOGENOM" id="CLU_001114_1_2_7"/>
<keyword evidence="6" id="KW-0269">Exonuclease</keyword>
<dbReference type="GO" id="GO:0043138">
    <property type="term" value="F:3'-5' DNA helicase activity"/>
    <property type="evidence" value="ECO:0007669"/>
    <property type="project" value="UniProtKB-EC"/>
</dbReference>
<dbReference type="STRING" id="641491.DND132_1440"/>
<evidence type="ECO:0000256" key="2">
    <source>
        <dbReference type="ARBA" id="ARBA00022741"/>
    </source>
</evidence>
<dbReference type="SMR" id="F0JE39"/>
<dbReference type="EMBL" id="CP003220">
    <property type="protein sequence ID" value="EGB14648.1"/>
    <property type="molecule type" value="Genomic_DNA"/>
</dbReference>
<feature type="domain" description="UvrD-like helicase C-terminal" evidence="16">
    <location>
        <begin position="401"/>
        <end position="686"/>
    </location>
</feature>
<dbReference type="EC" id="5.6.2.4" evidence="12"/>
<dbReference type="Pfam" id="PF12705">
    <property type="entry name" value="PDDEXK_1"/>
    <property type="match status" value="1"/>
</dbReference>
<sequence>MPNDLTILSASAGSGKTYTLTGLLAGLLDQGVRPDGVVATTFTRKAASELSARVRSRLIAAGKADAAQCIQDGYIGTVNAVCGAILGDYALEAGLSPNLDVLPDGEDSAVFRAAVSEVLRLNTPPLTPVLRSLGLFDLRESWDKPVKRIIDAARANRIDRAELLACAEKSWESFRQLLPEPLSLQDGRRLDDELRRAVDEALRDLPAPGDGTKATEGVRDRLRIIRNNMRNGAPGCWGDWISLAKFAPGKQSRDIVQPITELAEQVLGHPRLHHDVETYIRKMFECASDAMGRYQQYKKDLGLIDFTDQEALTLSLLENDDIGQRLRERLDLLMVDEFQDTSPIQLALFLRLSQVAGKSVWVGDQKQSIYAFRGTDPGLMDAVVENVDRVEVLGESWRSQPDLVRFANAFFGAAMRPHGIPAAQVELVPKVVELETDDPHLMCWRLQANNKTVEAACLASGIVDLLSSAGRHAVLDKATGGARPLRPGDIAVLCLKNHECELVAEALNDRGIRAAVPRPGLMAQPETQLALAAFRYLADESDLLAVAEMARLLAGEEGPDWWLPLVRPGDLEAVKERIPAIHRLDAARSNLVQLTAVETLDLAVSLVDARPVAKSWPHPGNRLANLDALRGYALAYEDACGASRSPATSAGLLAHFSRLAADKEDKQAEGGGSDAVQVLTYHRSKGLEWPLVVLTGMDSVDNPRIFGLNVCSDSETFDMDNPLAGRWLRFWPWPFGAGRRIPALEEALEGTAAQRRAEAMERRERLRLLYVGMTRARDHLVLAARIPGKTDGTTSWLDACVDETGEKVFVFPLEPGVQTIRVGADHQARIDVGSFAPESEGAVPPPGVPRTPALPVEPAGREPARFALGGYPSNGTVRTEAVRIGPPYPIGKREDPARLGSAVHAFLGAVPGGLDRAVRETRAQAVLADWELSEVDAATLCEMQDRLAAFIGERFGDPGVRTEWPVHLRRGPASGAGWVDMLLGLPEADVIIDHKTATGSADRLEAKAASYAGQLSAYAEAMSKASGRPVRETWIHFPLAGLMVNVTVSDE</sequence>
<gene>
    <name evidence="17" type="ORF">DND132_1440</name>
</gene>
<keyword evidence="18" id="KW-1185">Reference proteome</keyword>
<dbReference type="GO" id="GO:0033202">
    <property type="term" value="C:DNA helicase complex"/>
    <property type="evidence" value="ECO:0007669"/>
    <property type="project" value="TreeGrafter"/>
</dbReference>
<dbReference type="GO" id="GO:0004527">
    <property type="term" value="F:exonuclease activity"/>
    <property type="evidence" value="ECO:0007669"/>
    <property type="project" value="UniProtKB-KW"/>
</dbReference>
<keyword evidence="10" id="KW-0413">Isomerase</keyword>